<dbReference type="GO" id="GO:0008168">
    <property type="term" value="F:methyltransferase activity"/>
    <property type="evidence" value="ECO:0007669"/>
    <property type="project" value="UniProtKB-KW"/>
</dbReference>
<reference evidence="1 2" key="1">
    <citation type="submission" date="2018-11" db="EMBL/GenBank/DDBJ databases">
        <title>Genomic Encyclopedia of Type Strains, Phase IV (KMG-IV): sequencing the most valuable type-strain genomes for metagenomic binning, comparative biology and taxonomic classification.</title>
        <authorList>
            <person name="Goeker M."/>
        </authorList>
    </citation>
    <scope>NUCLEOTIDE SEQUENCE [LARGE SCALE GENOMIC DNA]</scope>
    <source>
        <strain evidence="1 2">DSM 26537</strain>
    </source>
</reference>
<dbReference type="GO" id="GO:0032259">
    <property type="term" value="P:methylation"/>
    <property type="evidence" value="ECO:0007669"/>
    <property type="project" value="UniProtKB-KW"/>
</dbReference>
<dbReference type="AlphaFoldDB" id="A0A3N1XY41"/>
<sequence>MYDLVFKNQFGYYELKKQMSEVERNEFYSNKYFQNSQVYTKQYSDEEIKYFNIKLEEKKYVVDQLREEFKTVEKRKEFLDIGCGEGFALKYFNDKGYNVTGIDYSSYGCNQHNPDMCNRILFGNINEKLDKLIRKNYKFDIINLDNVLEHLFEPALTLEKCKQVSDDNTILCIKVPNDFSAVQEYLYNNRFVDSPYWVAMPDHISYFNKDGLMELTKSKGWTGVKFLCDTPIDFNLLNDNVNYIKNKTVGKSCYKAKIKIENLLHEISIDEVINLYEIMSNMGIGREIIGYFKLS</sequence>
<keyword evidence="1" id="KW-0808">Transferase</keyword>
<dbReference type="Gene3D" id="3.40.50.150">
    <property type="entry name" value="Vaccinia Virus protein VP39"/>
    <property type="match status" value="1"/>
</dbReference>
<keyword evidence="1" id="KW-0489">Methyltransferase</keyword>
<dbReference type="OrthoDB" id="465705at2"/>
<protein>
    <submittedName>
        <fullName evidence="1">Methyltransferase family protein</fullName>
    </submittedName>
</protein>
<dbReference type="Pfam" id="PF13489">
    <property type="entry name" value="Methyltransf_23"/>
    <property type="match status" value="1"/>
</dbReference>
<dbReference type="InterPro" id="IPR029063">
    <property type="entry name" value="SAM-dependent_MTases_sf"/>
</dbReference>
<comment type="caution">
    <text evidence="1">The sequence shown here is derived from an EMBL/GenBank/DDBJ whole genome shotgun (WGS) entry which is preliminary data.</text>
</comment>
<dbReference type="Proteomes" id="UP000273083">
    <property type="component" value="Unassembled WGS sequence"/>
</dbReference>
<name>A0A3N1XY41_9FIRM</name>
<dbReference type="SUPFAM" id="SSF53335">
    <property type="entry name" value="S-adenosyl-L-methionine-dependent methyltransferases"/>
    <property type="match status" value="1"/>
</dbReference>
<proteinExistence type="predicted"/>
<accession>A0A3N1XY41</accession>
<gene>
    <name evidence="1" type="ORF">EDD66_101150</name>
</gene>
<dbReference type="EMBL" id="RJVG01000001">
    <property type="protein sequence ID" value="ROR31533.1"/>
    <property type="molecule type" value="Genomic_DNA"/>
</dbReference>
<dbReference type="PANTHER" id="PTHR43861">
    <property type="entry name" value="TRANS-ACONITATE 2-METHYLTRANSFERASE-RELATED"/>
    <property type="match status" value="1"/>
</dbReference>
<keyword evidence="2" id="KW-1185">Reference proteome</keyword>
<organism evidence="1 2">
    <name type="scientific">Mobilisporobacter senegalensis</name>
    <dbReference type="NCBI Taxonomy" id="1329262"/>
    <lineage>
        <taxon>Bacteria</taxon>
        <taxon>Bacillati</taxon>
        <taxon>Bacillota</taxon>
        <taxon>Clostridia</taxon>
        <taxon>Lachnospirales</taxon>
        <taxon>Lachnospiraceae</taxon>
        <taxon>Mobilisporobacter</taxon>
    </lineage>
</organism>
<dbReference type="RefSeq" id="WP_123607631.1">
    <property type="nucleotide sequence ID" value="NZ_RJVG01000001.1"/>
</dbReference>
<evidence type="ECO:0000313" key="2">
    <source>
        <dbReference type="Proteomes" id="UP000273083"/>
    </source>
</evidence>
<evidence type="ECO:0000313" key="1">
    <source>
        <dbReference type="EMBL" id="ROR31533.1"/>
    </source>
</evidence>
<dbReference type="CDD" id="cd02440">
    <property type="entry name" value="AdoMet_MTases"/>
    <property type="match status" value="1"/>
</dbReference>